<dbReference type="AlphaFoldDB" id="A0A7J4XYY9"/>
<evidence type="ECO:0000313" key="4">
    <source>
        <dbReference type="EMBL" id="KAA4627437.1"/>
    </source>
</evidence>
<dbReference type="PANTHER" id="PTHR34220">
    <property type="entry name" value="SENSOR HISTIDINE KINASE YPDA"/>
    <property type="match status" value="1"/>
</dbReference>
<accession>A0A7J4XYY9</accession>
<reference evidence="4 5" key="1">
    <citation type="journal article" date="2019" name="Nat. Med.">
        <title>A library of human gut bacterial isolates paired with longitudinal multiomics data enables mechanistic microbiome research.</title>
        <authorList>
            <person name="Poyet M."/>
            <person name="Groussin M."/>
            <person name="Gibbons S.M."/>
            <person name="Avila-Pacheco J."/>
            <person name="Jiang X."/>
            <person name="Kearney S.M."/>
            <person name="Perrotta A.R."/>
            <person name="Berdy B."/>
            <person name="Zhao S."/>
            <person name="Lieberman T.D."/>
            <person name="Swanson P.K."/>
            <person name="Smith M."/>
            <person name="Roesemann S."/>
            <person name="Alexander J.E."/>
            <person name="Rich S.A."/>
            <person name="Livny J."/>
            <person name="Vlamakis H."/>
            <person name="Clish C."/>
            <person name="Bullock K."/>
            <person name="Deik A."/>
            <person name="Scott J."/>
            <person name="Pierce K.A."/>
            <person name="Xavier R.J."/>
            <person name="Alm E.J."/>
        </authorList>
    </citation>
    <scope>NUCLEOTIDE SEQUENCE [LARGE SCALE GENOMIC DNA]</scope>
    <source>
        <strain evidence="4 5">BIOML-A15</strain>
    </source>
</reference>
<evidence type="ECO:0000313" key="5">
    <source>
        <dbReference type="Proteomes" id="UP000424805"/>
    </source>
</evidence>
<keyword evidence="2" id="KW-0472">Membrane</keyword>
<dbReference type="RefSeq" id="WP_149964528.1">
    <property type="nucleotide sequence ID" value="NZ_JBBNGB010000001.1"/>
</dbReference>
<keyword evidence="4" id="KW-0418">Kinase</keyword>
<dbReference type="InterPro" id="IPR010559">
    <property type="entry name" value="Sig_transdc_His_kin_internal"/>
</dbReference>
<dbReference type="EMBL" id="VWFP01000009">
    <property type="protein sequence ID" value="KAA4627437.1"/>
    <property type="molecule type" value="Genomic_DNA"/>
</dbReference>
<keyword evidence="2" id="KW-0812">Transmembrane</keyword>
<feature type="transmembrane region" description="Helical" evidence="2">
    <location>
        <begin position="89"/>
        <end position="109"/>
    </location>
</feature>
<keyword evidence="2" id="KW-1133">Transmembrane helix</keyword>
<name>A0A7J4XYY9_BACOV</name>
<gene>
    <name evidence="4" type="ORF">F3B90_10665</name>
</gene>
<protein>
    <submittedName>
        <fullName evidence="4">Histidine kinase</fullName>
    </submittedName>
</protein>
<keyword evidence="1" id="KW-0175">Coiled coil</keyword>
<dbReference type="InterPro" id="IPR036890">
    <property type="entry name" value="HATPase_C_sf"/>
</dbReference>
<keyword evidence="4" id="KW-0808">Transferase</keyword>
<dbReference type="PANTHER" id="PTHR34220:SF7">
    <property type="entry name" value="SENSOR HISTIDINE KINASE YPDA"/>
    <property type="match status" value="1"/>
</dbReference>
<organism evidence="4 5">
    <name type="scientific">Bacteroides ovatus</name>
    <dbReference type="NCBI Taxonomy" id="28116"/>
    <lineage>
        <taxon>Bacteria</taxon>
        <taxon>Pseudomonadati</taxon>
        <taxon>Bacteroidota</taxon>
        <taxon>Bacteroidia</taxon>
        <taxon>Bacteroidales</taxon>
        <taxon>Bacteroidaceae</taxon>
        <taxon>Bacteroides</taxon>
    </lineage>
</organism>
<dbReference type="GO" id="GO:0016020">
    <property type="term" value="C:membrane"/>
    <property type="evidence" value="ECO:0007669"/>
    <property type="project" value="InterPro"/>
</dbReference>
<feature type="transmembrane region" description="Helical" evidence="2">
    <location>
        <begin position="49"/>
        <end position="69"/>
    </location>
</feature>
<dbReference type="Gene3D" id="3.30.565.10">
    <property type="entry name" value="Histidine kinase-like ATPase, C-terminal domain"/>
    <property type="match status" value="1"/>
</dbReference>
<evidence type="ECO:0000256" key="1">
    <source>
        <dbReference type="SAM" id="Coils"/>
    </source>
</evidence>
<dbReference type="GO" id="GO:0000155">
    <property type="term" value="F:phosphorelay sensor kinase activity"/>
    <property type="evidence" value="ECO:0007669"/>
    <property type="project" value="InterPro"/>
</dbReference>
<evidence type="ECO:0000259" key="3">
    <source>
        <dbReference type="Pfam" id="PF06580"/>
    </source>
</evidence>
<proteinExistence type="predicted"/>
<dbReference type="SUPFAM" id="SSF55874">
    <property type="entry name" value="ATPase domain of HSP90 chaperone/DNA topoisomerase II/histidine kinase"/>
    <property type="match status" value="1"/>
</dbReference>
<feature type="domain" description="Signal transduction histidine kinase internal region" evidence="3">
    <location>
        <begin position="169"/>
        <end position="247"/>
    </location>
</feature>
<dbReference type="Proteomes" id="UP000424805">
    <property type="component" value="Unassembled WGS sequence"/>
</dbReference>
<sequence>MIAKAIKKDKYILSTVIISLAVAVLIHFPESVSLFDRFESHSLFPGMKFIDVANEILFTFLSLLLLFAINTRLFHFNQASIKITGTKILLSFIVTWILSNLSGQFFVFLHRTFDIPAIDAMVHHYLHPLRDFIVACLVTSSCCIIHLIFKQQLVLIENEQLQAENLRNQYEVLKNQLNPHMLFNSLNTLRSLVRENQDKAQDYIQELSRVLRYTLQSNESQCVSLREEMEFVSAYIFLLKMRFENNLQFDIQISNAYEEYLLPPMAVQVLIENAVKHNEISNRKPLTIHITTDDNDNLSISNDIQPKWTATSGTGIGLANLAKRYRLLFKRDIQITEDREFTVCIPLIEKSQLEQ</sequence>
<feature type="transmembrane region" description="Helical" evidence="2">
    <location>
        <begin position="12"/>
        <end position="29"/>
    </location>
</feature>
<comment type="caution">
    <text evidence="4">The sequence shown here is derived from an EMBL/GenBank/DDBJ whole genome shotgun (WGS) entry which is preliminary data.</text>
</comment>
<dbReference type="Pfam" id="PF06580">
    <property type="entry name" value="His_kinase"/>
    <property type="match status" value="1"/>
</dbReference>
<dbReference type="InterPro" id="IPR050640">
    <property type="entry name" value="Bact_2-comp_sensor_kinase"/>
</dbReference>
<feature type="coiled-coil region" evidence="1">
    <location>
        <begin position="149"/>
        <end position="176"/>
    </location>
</feature>
<evidence type="ECO:0000256" key="2">
    <source>
        <dbReference type="SAM" id="Phobius"/>
    </source>
</evidence>